<evidence type="ECO:0000313" key="12">
    <source>
        <dbReference type="EMBL" id="TSE26576.1"/>
    </source>
</evidence>
<keyword evidence="6 11" id="KW-0441">Lipid A biosynthesis</keyword>
<keyword evidence="7 11" id="KW-0328">Glycosyltransferase</keyword>
<keyword evidence="13" id="KW-1185">Reference proteome</keyword>
<comment type="caution">
    <text evidence="12">The sequence shown here is derived from an EMBL/GenBank/DDBJ whole genome shotgun (WGS) entry which is preliminary data.</text>
</comment>
<dbReference type="EC" id="2.4.1.182" evidence="3 11"/>
<accession>A0A554WSL0</accession>
<dbReference type="AlphaFoldDB" id="A0A554WSL0"/>
<dbReference type="NCBIfam" id="TIGR00215">
    <property type="entry name" value="lpxB"/>
    <property type="match status" value="1"/>
</dbReference>
<dbReference type="UniPathway" id="UPA00973"/>
<dbReference type="GO" id="GO:0009245">
    <property type="term" value="P:lipid A biosynthetic process"/>
    <property type="evidence" value="ECO:0007669"/>
    <property type="project" value="UniProtKB-UniRule"/>
</dbReference>
<comment type="function">
    <text evidence="1 11">Condensation of UDP-2,3-diacylglucosamine and 2,3-diacylglucosamine-1-phosphate to form lipid A disaccharide, a precursor of lipid A, a phosphorylated glycolipid that anchors the lipopolysaccharide to the outer membrane of the cell.</text>
</comment>
<dbReference type="GO" id="GO:0008915">
    <property type="term" value="F:lipid-A-disaccharide synthase activity"/>
    <property type="evidence" value="ECO:0007669"/>
    <property type="project" value="UniProtKB-UniRule"/>
</dbReference>
<evidence type="ECO:0000256" key="7">
    <source>
        <dbReference type="ARBA" id="ARBA00022676"/>
    </source>
</evidence>
<dbReference type="GO" id="GO:0005543">
    <property type="term" value="F:phospholipid binding"/>
    <property type="evidence" value="ECO:0007669"/>
    <property type="project" value="TreeGrafter"/>
</dbReference>
<keyword evidence="9 11" id="KW-0443">Lipid metabolism</keyword>
<keyword evidence="8 11" id="KW-0808">Transferase</keyword>
<dbReference type="PANTHER" id="PTHR30372:SF4">
    <property type="entry name" value="LIPID-A-DISACCHARIDE SYNTHASE, MITOCHONDRIAL-RELATED"/>
    <property type="match status" value="1"/>
</dbReference>
<dbReference type="SUPFAM" id="SSF53756">
    <property type="entry name" value="UDP-Glycosyltransferase/glycogen phosphorylase"/>
    <property type="match status" value="1"/>
</dbReference>
<name>A0A554WSL0_9BURK</name>
<reference evidence="12 13" key="1">
    <citation type="submission" date="2019-07" db="EMBL/GenBank/DDBJ databases">
        <title>Tepidimonas aquatica CLN-1 draft genome.</title>
        <authorList>
            <person name="Da Costa M.S."/>
            <person name="Froufe H.J.C."/>
            <person name="Egas C."/>
            <person name="Albuquerque L."/>
        </authorList>
    </citation>
    <scope>NUCLEOTIDE SEQUENCE [LARGE SCALE GENOMIC DNA]</scope>
    <source>
        <strain evidence="12 13">CLN-1</strain>
    </source>
</reference>
<keyword evidence="5 11" id="KW-0444">Lipid biosynthesis</keyword>
<evidence type="ECO:0000256" key="3">
    <source>
        <dbReference type="ARBA" id="ARBA00012687"/>
    </source>
</evidence>
<evidence type="ECO:0000256" key="1">
    <source>
        <dbReference type="ARBA" id="ARBA00002056"/>
    </source>
</evidence>
<dbReference type="Proteomes" id="UP000318554">
    <property type="component" value="Unassembled WGS sequence"/>
</dbReference>
<evidence type="ECO:0000256" key="10">
    <source>
        <dbReference type="ARBA" id="ARBA00048975"/>
    </source>
</evidence>
<evidence type="ECO:0000256" key="9">
    <source>
        <dbReference type="ARBA" id="ARBA00023098"/>
    </source>
</evidence>
<evidence type="ECO:0000256" key="5">
    <source>
        <dbReference type="ARBA" id="ARBA00022516"/>
    </source>
</evidence>
<organism evidence="12 13">
    <name type="scientific">Tepidimonas aquatica</name>
    <dbReference type="NCBI Taxonomy" id="247482"/>
    <lineage>
        <taxon>Bacteria</taxon>
        <taxon>Pseudomonadati</taxon>
        <taxon>Pseudomonadota</taxon>
        <taxon>Betaproteobacteria</taxon>
        <taxon>Burkholderiales</taxon>
        <taxon>Tepidimonas</taxon>
    </lineage>
</organism>
<dbReference type="HAMAP" id="MF_00392">
    <property type="entry name" value="LpxB"/>
    <property type="match status" value="1"/>
</dbReference>
<dbReference type="PANTHER" id="PTHR30372">
    <property type="entry name" value="LIPID-A-DISACCHARIDE SYNTHASE"/>
    <property type="match status" value="1"/>
</dbReference>
<dbReference type="Pfam" id="PF02684">
    <property type="entry name" value="LpxB"/>
    <property type="match status" value="1"/>
</dbReference>
<evidence type="ECO:0000256" key="2">
    <source>
        <dbReference type="ARBA" id="ARBA00007868"/>
    </source>
</evidence>
<comment type="catalytic activity">
    <reaction evidence="10 11">
        <text>a lipid X + a UDP-2-N,3-O-bis[(3R)-3-hydroxyacyl]-alpha-D-glucosamine = a lipid A disaccharide + UDP + H(+)</text>
        <dbReference type="Rhea" id="RHEA:67828"/>
        <dbReference type="ChEBI" id="CHEBI:15378"/>
        <dbReference type="ChEBI" id="CHEBI:58223"/>
        <dbReference type="ChEBI" id="CHEBI:137748"/>
        <dbReference type="ChEBI" id="CHEBI:176338"/>
        <dbReference type="ChEBI" id="CHEBI:176343"/>
        <dbReference type="EC" id="2.4.1.182"/>
    </reaction>
</comment>
<gene>
    <name evidence="11 12" type="primary">lpxB</name>
    <name evidence="12" type="ORF">Taqua_00612</name>
</gene>
<dbReference type="EMBL" id="VJNA01000006">
    <property type="protein sequence ID" value="TSE26576.1"/>
    <property type="molecule type" value="Genomic_DNA"/>
</dbReference>
<evidence type="ECO:0000256" key="11">
    <source>
        <dbReference type="HAMAP-Rule" id="MF_00392"/>
    </source>
</evidence>
<evidence type="ECO:0000256" key="8">
    <source>
        <dbReference type="ARBA" id="ARBA00022679"/>
    </source>
</evidence>
<proteinExistence type="inferred from homology"/>
<dbReference type="GO" id="GO:0016020">
    <property type="term" value="C:membrane"/>
    <property type="evidence" value="ECO:0007669"/>
    <property type="project" value="GOC"/>
</dbReference>
<comment type="pathway">
    <text evidence="11">Bacterial outer membrane biogenesis; LPS lipid A biosynthesis.</text>
</comment>
<dbReference type="InterPro" id="IPR003835">
    <property type="entry name" value="Glyco_trans_19"/>
</dbReference>
<comment type="similarity">
    <text evidence="2 11">Belongs to the LpxB family.</text>
</comment>
<protein>
    <recommendedName>
        <fullName evidence="4 11">Lipid-A-disaccharide synthase</fullName>
        <ecNumber evidence="3 11">2.4.1.182</ecNumber>
    </recommendedName>
</protein>
<sequence length="380" mass="41532">MALVAGEASGDVLAAQLLQGLRAHWPGLRAAGIGGPALQAQGFEAWWPSERLAVRGYVEVLRHYRAIVAMRRALKQRLLHEPPALFVGVDAPDFNLPLEADLRAAGVRTVHFVAPAIWAWRPERVELIRRACDHVLCIFPFEPALLAEHGIAATYVGHPLASVIPAQPDQAAARQALGLPLDAAVVALLPGSRRAEIDHLLPRMLAAAECMRQQRPQLRFVLPAVPALRSVILQHLQRAAAGAWVKVLDGRSHAALAACDVTLVASGTATLEAALFKRPMVIAYHMHPLSWWITRRKMRQPWVGLPNILCREFVVPELLQDAATPAAMAQAALAWLADDAAAQARRLALQQRFAVLHDELRRDTVGAALQVLRPMLERAS</sequence>
<evidence type="ECO:0000256" key="6">
    <source>
        <dbReference type="ARBA" id="ARBA00022556"/>
    </source>
</evidence>
<evidence type="ECO:0000256" key="4">
    <source>
        <dbReference type="ARBA" id="ARBA00020902"/>
    </source>
</evidence>
<evidence type="ECO:0000313" key="13">
    <source>
        <dbReference type="Proteomes" id="UP000318554"/>
    </source>
</evidence>